<protein>
    <submittedName>
        <fullName evidence="4">Uncharacterized protein</fullName>
    </submittedName>
</protein>
<name>A0A151L5I0_PLARE</name>
<feature type="compositionally biased region" description="Basic and acidic residues" evidence="3">
    <location>
        <begin position="586"/>
        <end position="601"/>
    </location>
</feature>
<evidence type="ECO:0000256" key="2">
    <source>
        <dbReference type="ARBA" id="ARBA00022737"/>
    </source>
</evidence>
<dbReference type="SMART" id="SM00320">
    <property type="entry name" value="WD40"/>
    <property type="match status" value="5"/>
</dbReference>
<proteinExistence type="predicted"/>
<organism evidence="4 5">
    <name type="scientific">Plasmodium reichenowi</name>
    <dbReference type="NCBI Taxonomy" id="5854"/>
    <lineage>
        <taxon>Eukaryota</taxon>
        <taxon>Sar</taxon>
        <taxon>Alveolata</taxon>
        <taxon>Apicomplexa</taxon>
        <taxon>Aconoidasida</taxon>
        <taxon>Haemosporida</taxon>
        <taxon>Plasmodiidae</taxon>
        <taxon>Plasmodium</taxon>
        <taxon>Plasmodium (Laverania)</taxon>
    </lineage>
</organism>
<evidence type="ECO:0000256" key="3">
    <source>
        <dbReference type="SAM" id="MobiDB-lite"/>
    </source>
</evidence>
<dbReference type="Gene3D" id="2.130.10.10">
    <property type="entry name" value="YVTN repeat-like/Quinoprotein amine dehydrogenase"/>
    <property type="match status" value="3"/>
</dbReference>
<dbReference type="InterPro" id="IPR036322">
    <property type="entry name" value="WD40_repeat_dom_sf"/>
</dbReference>
<keyword evidence="1" id="KW-0853">WD repeat</keyword>
<feature type="compositionally biased region" description="Low complexity" evidence="3">
    <location>
        <begin position="621"/>
        <end position="631"/>
    </location>
</feature>
<dbReference type="InterPro" id="IPR051510">
    <property type="entry name" value="SKI8"/>
</dbReference>
<evidence type="ECO:0000256" key="1">
    <source>
        <dbReference type="ARBA" id="ARBA00022574"/>
    </source>
</evidence>
<feature type="region of interest" description="Disordered" evidence="3">
    <location>
        <begin position="366"/>
        <end position="397"/>
    </location>
</feature>
<dbReference type="InterPro" id="IPR019775">
    <property type="entry name" value="WD40_repeat_CS"/>
</dbReference>
<dbReference type="KEGG" id="prei:PRSY57_1442700"/>
<dbReference type="InterPro" id="IPR001680">
    <property type="entry name" value="WD40_rpt"/>
</dbReference>
<feature type="compositionally biased region" description="Basic and acidic residues" evidence="3">
    <location>
        <begin position="562"/>
        <end position="571"/>
    </location>
</feature>
<dbReference type="AlphaFoldDB" id="A0A151L5I0"/>
<dbReference type="EMBL" id="LVLA01000015">
    <property type="protein sequence ID" value="KYN94087.1"/>
    <property type="molecule type" value="Genomic_DNA"/>
</dbReference>
<reference evidence="4 5" key="1">
    <citation type="journal article" date="2016" name="Nat. Commun.">
        <title>Genomes of cryptic chimpanzee Plasmodium species reveal key evolutionary events leading to human malaria.</title>
        <authorList>
            <person name="Sundararaman S.A."/>
            <person name="Plenderleith L.J."/>
            <person name="Liu W."/>
            <person name="Loy D.E."/>
            <person name="Learn G.H."/>
            <person name="Li Y."/>
            <person name="Shaw K.S."/>
            <person name="Ayouba A."/>
            <person name="Peeters M."/>
            <person name="Speede S."/>
            <person name="Shaw G.M."/>
            <person name="Bushman F.D."/>
            <person name="Brisson D."/>
            <person name="Rayner J.C."/>
            <person name="Sharp P.M."/>
            <person name="Hahn B.H."/>
        </authorList>
    </citation>
    <scope>NUCLEOTIDE SEQUENCE [LARGE SCALE GENOMIC DNA]</scope>
    <source>
        <strain evidence="4 5">SY57</strain>
    </source>
</reference>
<feature type="compositionally biased region" description="Low complexity" evidence="3">
    <location>
        <begin position="602"/>
        <end position="611"/>
    </location>
</feature>
<dbReference type="VEuPathDB" id="PlasmoDB:PRG01_1443400"/>
<gene>
    <name evidence="4" type="ORF">PRSY57_1442700</name>
</gene>
<dbReference type="Proteomes" id="UP000076359">
    <property type="component" value="Chromosome 14"/>
</dbReference>
<keyword evidence="2" id="KW-0677">Repeat</keyword>
<feature type="region of interest" description="Disordered" evidence="3">
    <location>
        <begin position="562"/>
        <end position="631"/>
    </location>
</feature>
<dbReference type="PROSITE" id="PS00678">
    <property type="entry name" value="WD_REPEATS_1"/>
    <property type="match status" value="1"/>
</dbReference>
<comment type="caution">
    <text evidence="4">The sequence shown here is derived from an EMBL/GenBank/DDBJ whole genome shotgun (WGS) entry which is preliminary data.</text>
</comment>
<accession>A0A151L5I0</accession>
<dbReference type="RefSeq" id="XP_012765478.2">
    <property type="nucleotide sequence ID" value="XM_012910024.2"/>
</dbReference>
<evidence type="ECO:0000313" key="5">
    <source>
        <dbReference type="Proteomes" id="UP000076359"/>
    </source>
</evidence>
<feature type="compositionally biased region" description="Low complexity" evidence="3">
    <location>
        <begin position="572"/>
        <end position="585"/>
    </location>
</feature>
<dbReference type="PANTHER" id="PTHR44090">
    <property type="entry name" value="WD REPEAT-CONTAINING PROTEIN 61"/>
    <property type="match status" value="1"/>
</dbReference>
<evidence type="ECO:0000313" key="4">
    <source>
        <dbReference type="EMBL" id="KYN94087.1"/>
    </source>
</evidence>
<sequence>MNDCDTKKFRDISEKIYGKYVPIIKFGGAKKYIKNDYKNEDADINNISYASEFLNNNVDIYYDNKYGINKVCFSPQGKYVAGCTSNGFIYLYDLYENKLLSKICTRIDNIQDIAISDNDKYIYACGENRLIEIFDIYEENSKRCNNDIGKYVDVSIPSIIKNTKLKMKNCSESNNMKHNNNNNNILSKNALDNKYIPYHKTKYKNISNGKSIYIPIYNYEDLIKSNINMIDLNYVKLNKVNEIINKSTFLIKESHEYITSCIAIPNICNFLVYSGGGDGVLKIWDLRMNLFNISKKSSRSNKSDMIFIDNKNPFASICSHEDTVTSITFNKTIDHEGSYKLKKEQRKKKKMFNAKKESIHNKNIYSGNLDCENMNDSTSDYEEDRESDNSSVSSPHSSICYSSLTFDLSKDKFNNILMTSGYDGYIRLYDISNNIIKSFYDEEKSITHCMFSNNNKYIISTNKSKFGKVFDFMYMNNKMNSKNMATYLNNYKTYCLNKPLIRKENPENENYHDTINEDDIFSSQLYNDKEYALCKIGNIFEDEELEERIKIVNELNRKINEQENKHFEPNKNDNNNNNNNNNNKDNNNKDKNKNNYKKYDNNKYYNNNDNNITDEHDDYPESNYSNSDSSIYDENTIKSNTFYEHVNNKLEPTWSLFVDNLKYMDLVPYDNINDSLKYNYNYVKSYFNHNNFLNTNYHSLNNDEKEPSLYYMLSEIISNEDDIPKFSSCIAGDKCIIPSIDTYAHVYDLYTGFHVNSIKNLYLPNYYVDNHSYYFHSIDTNKKRISFLTSVDTYPKNQNIIATSNGYPDGSIVLWAFVAF</sequence>
<dbReference type="Pfam" id="PF00400">
    <property type="entry name" value="WD40"/>
    <property type="match status" value="2"/>
</dbReference>
<dbReference type="GO" id="GO:0016593">
    <property type="term" value="C:Cdc73/Paf1 complex"/>
    <property type="evidence" value="ECO:0007669"/>
    <property type="project" value="TreeGrafter"/>
</dbReference>
<dbReference type="SUPFAM" id="SSF50978">
    <property type="entry name" value="WD40 repeat-like"/>
    <property type="match status" value="1"/>
</dbReference>
<dbReference type="VEuPathDB" id="PlasmoDB:PRCDC_1442700"/>
<dbReference type="InterPro" id="IPR015943">
    <property type="entry name" value="WD40/YVTN_repeat-like_dom_sf"/>
</dbReference>
<dbReference type="PANTHER" id="PTHR44090:SF1">
    <property type="entry name" value="SUPERKILLER COMPLEX PROTEIN 8"/>
    <property type="match status" value="1"/>
</dbReference>
<dbReference type="GeneID" id="24533688"/>